<dbReference type="InterPro" id="IPR045864">
    <property type="entry name" value="aa-tRNA-synth_II/BPL/LPL"/>
</dbReference>
<dbReference type="Gene3D" id="3.30.980.10">
    <property type="entry name" value="Threonyl-trna Synthetase, Chain A, domain 2"/>
    <property type="match status" value="1"/>
</dbReference>
<evidence type="ECO:0000256" key="2">
    <source>
        <dbReference type="ARBA" id="ARBA00013168"/>
    </source>
</evidence>
<dbReference type="EC" id="6.1.1.7" evidence="2"/>
<proteinExistence type="inferred from homology"/>
<dbReference type="GO" id="GO:0000049">
    <property type="term" value="F:tRNA binding"/>
    <property type="evidence" value="ECO:0007669"/>
    <property type="project" value="UniProtKB-KW"/>
</dbReference>
<keyword evidence="7" id="KW-0694">RNA-binding</keyword>
<dbReference type="CDD" id="cd00673">
    <property type="entry name" value="AlaRS_core"/>
    <property type="match status" value="1"/>
</dbReference>
<dbReference type="PATRIC" id="fig|1618647.3.peg.172"/>
<dbReference type="InterPro" id="IPR050058">
    <property type="entry name" value="Ala-tRNA_ligase"/>
</dbReference>
<dbReference type="GO" id="GO:0004813">
    <property type="term" value="F:alanine-tRNA ligase activity"/>
    <property type="evidence" value="ECO:0007669"/>
    <property type="project" value="UniProtKB-EC"/>
</dbReference>
<keyword evidence="8" id="KW-0648">Protein biosynthesis</keyword>
<name>A0A0G1H3A0_9BACT</name>
<dbReference type="InterPro" id="IPR018164">
    <property type="entry name" value="Ala-tRNA-synth_IIc_N"/>
</dbReference>
<dbReference type="InterPro" id="IPR018165">
    <property type="entry name" value="Ala-tRNA-synth_IIc_core"/>
</dbReference>
<dbReference type="InterPro" id="IPR018163">
    <property type="entry name" value="Thr/Ala-tRNA-synth_IIc_edit"/>
</dbReference>
<dbReference type="Proteomes" id="UP000034736">
    <property type="component" value="Unassembled WGS sequence"/>
</dbReference>
<feature type="domain" description="Alanyl-transfer RNA synthetases family profile" evidence="10">
    <location>
        <begin position="1"/>
        <end position="573"/>
    </location>
</feature>
<evidence type="ECO:0000256" key="1">
    <source>
        <dbReference type="ARBA" id="ARBA00008226"/>
    </source>
</evidence>
<keyword evidence="9" id="KW-0030">Aminoacyl-tRNA synthetase</keyword>
<dbReference type="GO" id="GO:0005524">
    <property type="term" value="F:ATP binding"/>
    <property type="evidence" value="ECO:0007669"/>
    <property type="project" value="UniProtKB-KW"/>
</dbReference>
<organism evidence="11 12">
    <name type="scientific">Candidatus Giovannonibacteria bacterium GW2011_GWA2_44_13b</name>
    <dbReference type="NCBI Taxonomy" id="1618647"/>
    <lineage>
        <taxon>Bacteria</taxon>
        <taxon>Candidatus Giovannoniibacteriota</taxon>
    </lineage>
</organism>
<dbReference type="FunFam" id="3.30.980.10:FF:000004">
    <property type="entry name" value="Alanine--tRNA ligase, cytoplasmic"/>
    <property type="match status" value="1"/>
</dbReference>
<evidence type="ECO:0000256" key="4">
    <source>
        <dbReference type="ARBA" id="ARBA00022598"/>
    </source>
</evidence>
<dbReference type="Pfam" id="PF07973">
    <property type="entry name" value="tRNA_SAD"/>
    <property type="match status" value="1"/>
</dbReference>
<dbReference type="Gene3D" id="3.30.54.20">
    <property type="match status" value="1"/>
</dbReference>
<evidence type="ECO:0000313" key="11">
    <source>
        <dbReference type="EMBL" id="KKT41901.1"/>
    </source>
</evidence>
<dbReference type="Pfam" id="PF01411">
    <property type="entry name" value="tRNA-synt_2c"/>
    <property type="match status" value="1"/>
</dbReference>
<keyword evidence="3" id="KW-0820">tRNA-binding</keyword>
<evidence type="ECO:0000256" key="3">
    <source>
        <dbReference type="ARBA" id="ARBA00022555"/>
    </source>
</evidence>
<keyword evidence="6" id="KW-0067">ATP-binding</keyword>
<gene>
    <name evidence="11" type="ORF">UW30_C0003G0001</name>
</gene>
<dbReference type="InterPro" id="IPR018162">
    <property type="entry name" value="Ala-tRNA-ligase_IIc_anticod-bd"/>
</dbReference>
<evidence type="ECO:0000256" key="6">
    <source>
        <dbReference type="ARBA" id="ARBA00022840"/>
    </source>
</evidence>
<dbReference type="SUPFAM" id="SSF101353">
    <property type="entry name" value="Putative anticodon-binding domain of alanyl-tRNA synthetase (AlaRS)"/>
    <property type="match status" value="1"/>
</dbReference>
<comment type="similarity">
    <text evidence="1">Belongs to the class-II aminoacyl-tRNA synthetase family.</text>
</comment>
<dbReference type="GO" id="GO:0005829">
    <property type="term" value="C:cytosol"/>
    <property type="evidence" value="ECO:0007669"/>
    <property type="project" value="TreeGrafter"/>
</dbReference>
<evidence type="ECO:0000256" key="7">
    <source>
        <dbReference type="ARBA" id="ARBA00022884"/>
    </source>
</evidence>
<dbReference type="PANTHER" id="PTHR11777">
    <property type="entry name" value="ALANYL-TRNA SYNTHETASE"/>
    <property type="match status" value="1"/>
</dbReference>
<keyword evidence="5" id="KW-0547">Nucleotide-binding</keyword>
<dbReference type="EMBL" id="LCHU01000003">
    <property type="protein sequence ID" value="KKT41901.1"/>
    <property type="molecule type" value="Genomic_DNA"/>
</dbReference>
<dbReference type="InterPro" id="IPR002318">
    <property type="entry name" value="Ala-tRNA-lgiase_IIc"/>
</dbReference>
<dbReference type="SUPFAM" id="SSF55186">
    <property type="entry name" value="ThrRS/AlaRS common domain"/>
    <property type="match status" value="1"/>
</dbReference>
<dbReference type="AlphaFoldDB" id="A0A0G1H3A0"/>
<comment type="caution">
    <text evidence="11">The sequence shown here is derived from an EMBL/GenBank/DDBJ whole genome shotgun (WGS) entry which is preliminary data.</text>
</comment>
<sequence>MQSSELRKKFLEFFEKRGHKIVLSSSLIPDDPSVLLTTAGMQQFKKYYTGEADAVKDFGKKNTASVQKSFRTSDIDEVGDESHLTFFEMLGNFSFGGYFKKETITLAKEFLESLGFKIGYVTIFEGEEDIPFDEESFRIWQKLGIKDIRKIGRADNFWGPTGSEGPCGPTTEIYINGTEIWNLVFNEYYAKKDGSLEKVKVPGVDTGMGLERLAMVVQNKKNIFETDLFEPYFELLPSALDLRTKRIMIDHLRGCAFLLSDGVRPSNKEAGYVLRRLMRRLFVYEYRANMVWTILEGILHDILHEYGEFYPEILKNSQMITAEMQAEREKFLKTLEVGVLLLEKMESVDNQSAFKLYETYGIPYEIIKELGNERAVKLTREGFEGEFKKHQAISRAGSEKKFGGHGLLLDTGELKAADEDELKKVTRLHTATHLLQASLRKILGTGVTQAGSDITAARTRFDFSFERKLSDEEIKKIEDTVNWAISSKFDVQMKEMPYEEATKAGALHFFKEKYPAAVKVYSVGHFKFDPPEIFSRELCAGPHVKNTSEIGHFKILKQEAIGAGLRRIRATVE</sequence>
<dbReference type="GO" id="GO:0002161">
    <property type="term" value="F:aminoacyl-tRNA deacylase activity"/>
    <property type="evidence" value="ECO:0007669"/>
    <property type="project" value="TreeGrafter"/>
</dbReference>
<evidence type="ECO:0000256" key="9">
    <source>
        <dbReference type="ARBA" id="ARBA00023146"/>
    </source>
</evidence>
<dbReference type="InterPro" id="IPR012947">
    <property type="entry name" value="tRNA_SAD"/>
</dbReference>
<dbReference type="PRINTS" id="PR00980">
    <property type="entry name" value="TRNASYNTHALA"/>
</dbReference>
<dbReference type="NCBIfam" id="NF002436">
    <property type="entry name" value="PRK01584.1"/>
    <property type="match status" value="1"/>
</dbReference>
<dbReference type="STRING" id="1618647.UW30_C0003G0001"/>
<evidence type="ECO:0000313" key="12">
    <source>
        <dbReference type="Proteomes" id="UP000034736"/>
    </source>
</evidence>
<keyword evidence="4 11" id="KW-0436">Ligase</keyword>
<dbReference type="SMART" id="SM00863">
    <property type="entry name" value="tRNA_SAD"/>
    <property type="match status" value="1"/>
</dbReference>
<dbReference type="PROSITE" id="PS50860">
    <property type="entry name" value="AA_TRNA_LIGASE_II_ALA"/>
    <property type="match status" value="1"/>
</dbReference>
<protein>
    <recommendedName>
        <fullName evidence="2">alanine--tRNA ligase</fullName>
        <ecNumber evidence="2">6.1.1.7</ecNumber>
    </recommendedName>
</protein>
<dbReference type="GO" id="GO:0006419">
    <property type="term" value="P:alanyl-tRNA aminoacylation"/>
    <property type="evidence" value="ECO:0007669"/>
    <property type="project" value="InterPro"/>
</dbReference>
<accession>A0A0G1H3A0</accession>
<evidence type="ECO:0000259" key="10">
    <source>
        <dbReference type="PROSITE" id="PS50860"/>
    </source>
</evidence>
<dbReference type="Gene3D" id="3.30.930.10">
    <property type="entry name" value="Bira Bifunctional Protein, Domain 2"/>
    <property type="match status" value="1"/>
</dbReference>
<dbReference type="PANTHER" id="PTHR11777:SF9">
    <property type="entry name" value="ALANINE--TRNA LIGASE, CYTOPLASMIC"/>
    <property type="match status" value="1"/>
</dbReference>
<reference evidence="11 12" key="1">
    <citation type="journal article" date="2015" name="Nature">
        <title>rRNA introns, odd ribosomes, and small enigmatic genomes across a large radiation of phyla.</title>
        <authorList>
            <person name="Brown C.T."/>
            <person name="Hug L.A."/>
            <person name="Thomas B.C."/>
            <person name="Sharon I."/>
            <person name="Castelle C.J."/>
            <person name="Singh A."/>
            <person name="Wilkins M.J."/>
            <person name="Williams K.H."/>
            <person name="Banfield J.F."/>
        </authorList>
    </citation>
    <scope>NUCLEOTIDE SEQUENCE [LARGE SCALE GENOMIC DNA]</scope>
</reference>
<evidence type="ECO:0000256" key="8">
    <source>
        <dbReference type="ARBA" id="ARBA00022917"/>
    </source>
</evidence>
<dbReference type="SUPFAM" id="SSF55681">
    <property type="entry name" value="Class II aaRS and biotin synthetases"/>
    <property type="match status" value="1"/>
</dbReference>
<evidence type="ECO:0000256" key="5">
    <source>
        <dbReference type="ARBA" id="ARBA00022741"/>
    </source>
</evidence>